<feature type="domain" description="Transferrin receptor-like dimerisation" evidence="4">
    <location>
        <begin position="624"/>
        <end position="725"/>
    </location>
</feature>
<evidence type="ECO:0000256" key="1">
    <source>
        <dbReference type="ARBA" id="ARBA00005634"/>
    </source>
</evidence>
<keyword evidence="6" id="KW-0645">Protease</keyword>
<dbReference type="Gene3D" id="3.50.30.30">
    <property type="match status" value="1"/>
</dbReference>
<dbReference type="Pfam" id="PF02225">
    <property type="entry name" value="PA"/>
    <property type="match status" value="1"/>
</dbReference>
<dbReference type="InterPro" id="IPR039373">
    <property type="entry name" value="Peptidase_M28B"/>
</dbReference>
<dbReference type="AlphaFoldDB" id="A0A9P7AUV2"/>
<keyword evidence="6" id="KW-0121">Carboxypeptidase</keyword>
<evidence type="ECO:0000259" key="3">
    <source>
        <dbReference type="Pfam" id="PF02225"/>
    </source>
</evidence>
<feature type="transmembrane region" description="Helical" evidence="2">
    <location>
        <begin position="38"/>
        <end position="63"/>
    </location>
</feature>
<dbReference type="EMBL" id="VNKQ01000014">
    <property type="protein sequence ID" value="KAG0647039.1"/>
    <property type="molecule type" value="Genomic_DNA"/>
</dbReference>
<keyword evidence="7" id="KW-1185">Reference proteome</keyword>
<dbReference type="InterPro" id="IPR003137">
    <property type="entry name" value="PA_domain"/>
</dbReference>
<comment type="similarity">
    <text evidence="1">Belongs to the peptidase M28 family. M28B subfamily.</text>
</comment>
<evidence type="ECO:0000259" key="4">
    <source>
        <dbReference type="Pfam" id="PF04253"/>
    </source>
</evidence>
<evidence type="ECO:0000256" key="2">
    <source>
        <dbReference type="SAM" id="Phobius"/>
    </source>
</evidence>
<protein>
    <submittedName>
        <fullName evidence="6">Glutamate carboxypeptidase</fullName>
    </submittedName>
</protein>
<keyword evidence="6" id="KW-0378">Hydrolase</keyword>
<dbReference type="Pfam" id="PF04253">
    <property type="entry name" value="TFR_dimer"/>
    <property type="match status" value="1"/>
</dbReference>
<comment type="caution">
    <text evidence="6">The sequence shown here is derived from an EMBL/GenBank/DDBJ whole genome shotgun (WGS) entry which is preliminary data.</text>
</comment>
<reference evidence="6" key="1">
    <citation type="submission" date="2019-07" db="EMBL/GenBank/DDBJ databases">
        <title>Hyphodiscus hymeniophilus genome sequencing and assembly.</title>
        <authorList>
            <person name="Kramer G."/>
            <person name="Nodwell J."/>
        </authorList>
    </citation>
    <scope>NUCLEOTIDE SEQUENCE</scope>
    <source>
        <strain evidence="6">ATCC 34498</strain>
    </source>
</reference>
<keyword evidence="2" id="KW-0812">Transmembrane</keyword>
<keyword evidence="2" id="KW-1133">Transmembrane helix</keyword>
<gene>
    <name evidence="6" type="ORF">D0Z07_6286</name>
</gene>
<dbReference type="Gene3D" id="3.40.630.10">
    <property type="entry name" value="Zn peptidases"/>
    <property type="match status" value="1"/>
</dbReference>
<dbReference type="PANTHER" id="PTHR10404:SF46">
    <property type="entry name" value="VACUOLAR PROTEIN SORTING-ASSOCIATED PROTEIN 70"/>
    <property type="match status" value="1"/>
</dbReference>
<dbReference type="SUPFAM" id="SSF47672">
    <property type="entry name" value="Transferrin receptor-like dimerisation domain"/>
    <property type="match status" value="1"/>
</dbReference>
<dbReference type="InterPro" id="IPR036757">
    <property type="entry name" value="TFR-like_dimer_dom_sf"/>
</dbReference>
<dbReference type="SUPFAM" id="SSF52025">
    <property type="entry name" value="PA domain"/>
    <property type="match status" value="1"/>
</dbReference>
<dbReference type="InterPro" id="IPR046450">
    <property type="entry name" value="PA_dom_sf"/>
</dbReference>
<dbReference type="OrthoDB" id="5841748at2759"/>
<sequence>MAKTRSIDVPSPASVSNTGGPRIASLHICRVQTRIRPLVVLAVLSFCLMILQPGQGMLCLLRLQSQKSCLFVPHTIEKGFDFARLENLLQVVPSAVELEEWSLYYTSQAHFAGQGKDQGIWTKHKWEEFGIPETEMVSYKVFVGNPVRQRLALLKLLDDVELAPELLYDAVLIEDMPEDDTSRVRTPAYHSGSFTGNVTGQFIYANFGLSQDYDDLEKAKVDLKGKIAVVKYGEVFRGDKMHTAAARGIIGIVLYTDPQQDGELTEAHGYKPYPDGPARPSTYIERGAVEHFGGNSSGSNPSVDGESIPSIPVSYNDIIPILTALNGNGPRAEDMGERWCGGGLSHKGVEYHIGPSPPRIVLNLENQMEYVSKEIYDVFGKIRGSTSEEEVVILGNHRDAWTAGAGDPNSGSAALMEVVRSFAVAYKAGWRPRRTIMFVSWEGEELGQAGSEPWVVENQSWLSKVAVGYLNVVVAGAGQKFHAKATPLLRQIIHEAARAVQSPVLNSKGVTILDQWGGEIGTPGGGDAIQFLQKACISTVDIGFSPGPVDPTFPYHSNFDTFSWINSTGDPGWNYHLATTKVWSIMAAHLVEDPVLKFNATDYATGLTSYVEFAKKKLADPSDFDLSPLECAIAEFRSTAILFDSYASSLSALVLKENSSWGHKDIARKIRALNKTYMSIESRFCYQEGEHESEHVLFRESPWYQSPPALPRLLESFESKNWSQAIFSSFPSVAWNYELVDETAGG</sequence>
<dbReference type="SUPFAM" id="SSF53187">
    <property type="entry name" value="Zn-dependent exopeptidases"/>
    <property type="match status" value="1"/>
</dbReference>
<dbReference type="FunFam" id="3.40.630.10:FF:000101">
    <property type="entry name" value="N-acetylated alpha-linked acidic dipeptidase like 1"/>
    <property type="match status" value="1"/>
</dbReference>
<dbReference type="Proteomes" id="UP000785200">
    <property type="component" value="Unassembled WGS sequence"/>
</dbReference>
<dbReference type="InterPro" id="IPR007484">
    <property type="entry name" value="Peptidase_M28"/>
</dbReference>
<dbReference type="Pfam" id="PF04389">
    <property type="entry name" value="Peptidase_M28"/>
    <property type="match status" value="1"/>
</dbReference>
<evidence type="ECO:0000313" key="6">
    <source>
        <dbReference type="EMBL" id="KAG0647039.1"/>
    </source>
</evidence>
<dbReference type="CDD" id="cd08022">
    <property type="entry name" value="M28_PSMA_like"/>
    <property type="match status" value="1"/>
</dbReference>
<keyword evidence="2" id="KW-0472">Membrane</keyword>
<evidence type="ECO:0000313" key="7">
    <source>
        <dbReference type="Proteomes" id="UP000785200"/>
    </source>
</evidence>
<dbReference type="Gene3D" id="1.20.930.40">
    <property type="entry name" value="Transferrin receptor-like, dimerisation domain"/>
    <property type="match status" value="1"/>
</dbReference>
<dbReference type="PANTHER" id="PTHR10404">
    <property type="entry name" value="N-ACETYLATED-ALPHA-LINKED ACIDIC DIPEPTIDASE"/>
    <property type="match status" value="1"/>
</dbReference>
<dbReference type="GO" id="GO:0004180">
    <property type="term" value="F:carboxypeptidase activity"/>
    <property type="evidence" value="ECO:0007669"/>
    <property type="project" value="UniProtKB-KW"/>
</dbReference>
<name>A0A9P7AUV2_9HELO</name>
<proteinExistence type="inferred from homology"/>
<dbReference type="InterPro" id="IPR007365">
    <property type="entry name" value="TFR-like_dimer_dom"/>
</dbReference>
<feature type="domain" description="Peptidase M28" evidence="5">
    <location>
        <begin position="378"/>
        <end position="568"/>
    </location>
</feature>
<organism evidence="6 7">
    <name type="scientific">Hyphodiscus hymeniophilus</name>
    <dbReference type="NCBI Taxonomy" id="353542"/>
    <lineage>
        <taxon>Eukaryota</taxon>
        <taxon>Fungi</taxon>
        <taxon>Dikarya</taxon>
        <taxon>Ascomycota</taxon>
        <taxon>Pezizomycotina</taxon>
        <taxon>Leotiomycetes</taxon>
        <taxon>Helotiales</taxon>
        <taxon>Hyphodiscaceae</taxon>
        <taxon>Hyphodiscus</taxon>
    </lineage>
</organism>
<feature type="domain" description="PA" evidence="3">
    <location>
        <begin position="199"/>
        <end position="290"/>
    </location>
</feature>
<evidence type="ECO:0000259" key="5">
    <source>
        <dbReference type="Pfam" id="PF04389"/>
    </source>
</evidence>
<accession>A0A9P7AUV2</accession>